<proteinExistence type="predicted"/>
<evidence type="ECO:0000313" key="3">
    <source>
        <dbReference type="Proteomes" id="UP001597206"/>
    </source>
</evidence>
<keyword evidence="3" id="KW-1185">Reference proteome</keyword>
<sequence>MNTANTTACFLMSDNGPRQKRHSKPLTQPKYDKENDPSSEHKMKKSYEHTTADVENQILDWLKDIKDDMGK</sequence>
<dbReference type="RefSeq" id="WP_379034237.1">
    <property type="nucleotide sequence ID" value="NZ_JBHTLN010000002.1"/>
</dbReference>
<feature type="region of interest" description="Disordered" evidence="1">
    <location>
        <begin position="1"/>
        <end position="50"/>
    </location>
</feature>
<gene>
    <name evidence="2" type="ORF">ACFQ2T_10690</name>
</gene>
<protein>
    <submittedName>
        <fullName evidence="2">Uncharacterized protein</fullName>
    </submittedName>
</protein>
<evidence type="ECO:0000256" key="1">
    <source>
        <dbReference type="SAM" id="MobiDB-lite"/>
    </source>
</evidence>
<organism evidence="2 3">
    <name type="scientific">Methylophilus flavus</name>
    <dbReference type="NCBI Taxonomy" id="640084"/>
    <lineage>
        <taxon>Bacteria</taxon>
        <taxon>Pseudomonadati</taxon>
        <taxon>Pseudomonadota</taxon>
        <taxon>Betaproteobacteria</taxon>
        <taxon>Nitrosomonadales</taxon>
        <taxon>Methylophilaceae</taxon>
        <taxon>Methylophilus</taxon>
    </lineage>
</organism>
<dbReference type="Proteomes" id="UP001597206">
    <property type="component" value="Unassembled WGS sequence"/>
</dbReference>
<accession>A0ABW3PH86</accession>
<comment type="caution">
    <text evidence="2">The sequence shown here is derived from an EMBL/GenBank/DDBJ whole genome shotgun (WGS) entry which is preliminary data.</text>
</comment>
<dbReference type="EMBL" id="JBHTLN010000002">
    <property type="protein sequence ID" value="MFD1122972.1"/>
    <property type="molecule type" value="Genomic_DNA"/>
</dbReference>
<name>A0ABW3PH86_9PROT</name>
<reference evidence="3" key="1">
    <citation type="journal article" date="2019" name="Int. J. Syst. Evol. Microbiol.">
        <title>The Global Catalogue of Microorganisms (GCM) 10K type strain sequencing project: providing services to taxonomists for standard genome sequencing and annotation.</title>
        <authorList>
            <consortium name="The Broad Institute Genomics Platform"/>
            <consortium name="The Broad Institute Genome Sequencing Center for Infectious Disease"/>
            <person name="Wu L."/>
            <person name="Ma J."/>
        </authorList>
    </citation>
    <scope>NUCLEOTIDE SEQUENCE [LARGE SCALE GENOMIC DNA]</scope>
    <source>
        <strain evidence="3">CCUG 58411</strain>
    </source>
</reference>
<evidence type="ECO:0000313" key="2">
    <source>
        <dbReference type="EMBL" id="MFD1122972.1"/>
    </source>
</evidence>
<feature type="compositionally biased region" description="Basic and acidic residues" evidence="1">
    <location>
        <begin position="30"/>
        <end position="50"/>
    </location>
</feature>